<evidence type="ECO:0000313" key="2">
    <source>
        <dbReference type="EMBL" id="EGO55089.1"/>
    </source>
</evidence>
<dbReference type="GeneID" id="20822587"/>
<dbReference type="HOGENOM" id="CLU_1315734_0_0_1"/>
<evidence type="ECO:0000313" key="3">
    <source>
        <dbReference type="Proteomes" id="UP000008065"/>
    </source>
</evidence>
<sequence length="212" mass="24400">MIIVKHFLTLTDSKIIHLSSSPPKYLTQRAGETGTLLQHKSHLYIVLQQVQCSLPTTDKEEKVRQTNWTKPKTPGTSGSTYEQPAFLVQEWGRKRGAAREKQNSTRSDVWRYLKPSARSLASKKAMIVINRECPLAERCVLERLTAKAPPLHEQLRRRSNATSAGKDGRPMRREDEAGESPNVLEKVSDWLRLLLREKREAYCYYSVFYLED</sequence>
<dbReference type="AlphaFoldDB" id="F8MSK2"/>
<dbReference type="EMBL" id="GL891306">
    <property type="protein sequence ID" value="EGO55089.1"/>
    <property type="molecule type" value="Genomic_DNA"/>
</dbReference>
<reference evidence="3" key="1">
    <citation type="journal article" date="2011" name="Genetics">
        <title>Massive changes in genome architecture accompany the transition to self-fertility in the filamentous fungus Neurospora tetrasperma.</title>
        <authorList>
            <person name="Ellison C.E."/>
            <person name="Stajich J.E."/>
            <person name="Jacobson D.J."/>
            <person name="Natvig D.O."/>
            <person name="Lapidus A."/>
            <person name="Foster B."/>
            <person name="Aerts A."/>
            <person name="Riley R."/>
            <person name="Lindquist E.A."/>
            <person name="Grigoriev I.V."/>
            <person name="Taylor J.W."/>
        </authorList>
    </citation>
    <scope>NUCLEOTIDE SEQUENCE [LARGE SCALE GENOMIC DNA]</scope>
    <source>
        <strain evidence="3">FGSC 2508 / P0657</strain>
    </source>
</reference>
<dbReference type="RefSeq" id="XP_009852964.1">
    <property type="nucleotide sequence ID" value="XM_009854662.1"/>
</dbReference>
<dbReference type="VEuPathDB" id="FungiDB:NEUTE1DRAFT_111656"/>
<name>F8MSK2_NEUT8</name>
<feature type="region of interest" description="Disordered" evidence="1">
    <location>
        <begin position="151"/>
        <end position="180"/>
    </location>
</feature>
<proteinExistence type="predicted"/>
<gene>
    <name evidence="2" type="ORF">NEUTE1DRAFT_111656</name>
</gene>
<keyword evidence="3" id="KW-1185">Reference proteome</keyword>
<protein>
    <submittedName>
        <fullName evidence="2">Uncharacterized protein</fullName>
    </submittedName>
</protein>
<accession>F8MSK2</accession>
<organism evidence="2 3">
    <name type="scientific">Neurospora tetrasperma (strain FGSC 2508 / ATCC MYA-4615 / P0657)</name>
    <dbReference type="NCBI Taxonomy" id="510951"/>
    <lineage>
        <taxon>Eukaryota</taxon>
        <taxon>Fungi</taxon>
        <taxon>Dikarya</taxon>
        <taxon>Ascomycota</taxon>
        <taxon>Pezizomycotina</taxon>
        <taxon>Sordariomycetes</taxon>
        <taxon>Sordariomycetidae</taxon>
        <taxon>Sordariales</taxon>
        <taxon>Sordariaceae</taxon>
        <taxon>Neurospora</taxon>
    </lineage>
</organism>
<feature type="compositionally biased region" description="Basic and acidic residues" evidence="1">
    <location>
        <begin position="166"/>
        <end position="175"/>
    </location>
</feature>
<evidence type="ECO:0000256" key="1">
    <source>
        <dbReference type="SAM" id="MobiDB-lite"/>
    </source>
</evidence>
<dbReference type="Proteomes" id="UP000008065">
    <property type="component" value="Unassembled WGS sequence"/>
</dbReference>
<dbReference type="KEGG" id="nte:NEUTE1DRAFT111656"/>